<reference evidence="3" key="1">
    <citation type="submission" date="2021-02" db="EMBL/GenBank/DDBJ databases">
        <authorList>
            <person name="Nowell W R."/>
        </authorList>
    </citation>
    <scope>NUCLEOTIDE SEQUENCE</scope>
</reference>
<sequence length="1082" mass="125059">MSYGSNLLAEYPASYNQTVLPNIESNTRAAFANPYQTENSYRNNDPRFSQERVTHQRPSVSQSSSIANSRKPVLPNHPVPSLNEMPEYEESLGTASSVARSINKFPNVQQNHQLYTNNTDPNPSSQSNQPTLQTKTPKQSTLHTQPIKDVNRKPTTNGTYEDERANLSVPVDGWVNDAKKKPVADGKSTKQALAVKTEHTSPTQSDKSIRSKPIENKVNRNKSKSFTQPISRDKTYEIQNDPYFDEIDSEDASPHQPTSTKPYHQQNPTNPKTSLYEPSSSKRLPGATTAKSWKRQDQTQFSSDSPHFDFTQSELSDHDNLHKNADERFREALQKLRSDRAKQQKELSETTAKRLQYGDYIRHSTRDELLQSVVKSPSSNGFLELRKGNLLSIFKEEKKELYDQSRSYAERVRYRNYDKWQENEIAKSLQQNALHKDASQETESSNLTPRQKMKNGRTKSIDRSLQRHRSEITTQTKQKDVRDANQIKANEKVRNALRTRRPDADYDNLADFNANRKKIDPERKKKKVSYAKYDSVGRETSGIEDNDDDFPNRTPRAMHLKLRQVTSNLYTNENNRREHETFYCVGKRHAEMNALESEYSFLAPTWKLPTVATPSIYSRTYGSSFLTHEPTYDLDWILWKNTLYNSRPIPSYLLSSRSNYDYTMPTNQQRPTLPAVSYSQEEEQQQPRYYQVPGERPKLSQSFQYKPPNDISQHKPNLNESQTFEPNGNRELTYSTPAPSNRTQTSTQKRRVQITDRNNYQPPSTAINNHTSGRNSYNSNHNQTKSKSSGTNQENRFGYTGNNFNIHEYLYGLSAPDPGSYVDAFRQHQRRLQEEKSTRRYVLNDYRNFVQNGGFGPMFGNTDHRTFTEKVNKQDRRKVYSKAVRETNHNKIEAQRQSQTGYSQQRNPISSTPRYQRHDATESYFSSAREVDTKLSSEPSIILPIITPLSNNERPTNLSDFLPAEFDINQTRRVSSSKTVPPPKRRVRFHPHEFVRRRSSTFTEFPSSLESTQRQNVEHFQKSSSLSAHTDRKQINRQRMGSNTTNLNKNVEPQPSSIPRTSSRKFQLENFDFKLNVAPHRV</sequence>
<feature type="compositionally biased region" description="Polar residues" evidence="2">
    <location>
        <begin position="113"/>
        <end position="144"/>
    </location>
</feature>
<keyword evidence="1" id="KW-0175">Coiled coil</keyword>
<accession>A0A815C1X8</accession>
<feature type="compositionally biased region" description="Basic and acidic residues" evidence="2">
    <location>
        <begin position="207"/>
        <end position="218"/>
    </location>
</feature>
<feature type="coiled-coil region" evidence="1">
    <location>
        <begin position="326"/>
        <end position="353"/>
    </location>
</feature>
<evidence type="ECO:0000256" key="2">
    <source>
        <dbReference type="SAM" id="MobiDB-lite"/>
    </source>
</evidence>
<evidence type="ECO:0000313" key="4">
    <source>
        <dbReference type="Proteomes" id="UP000663852"/>
    </source>
</evidence>
<feature type="region of interest" description="Disordered" evidence="2">
    <location>
        <begin position="890"/>
        <end position="921"/>
    </location>
</feature>
<feature type="compositionally biased region" description="Basic and acidic residues" evidence="2">
    <location>
        <begin position="459"/>
        <end position="481"/>
    </location>
</feature>
<gene>
    <name evidence="3" type="ORF">EDS130_LOCUS29371</name>
</gene>
<feature type="compositionally biased region" description="Basic and acidic residues" evidence="2">
    <location>
        <begin position="44"/>
        <end position="54"/>
    </location>
</feature>
<feature type="region of interest" description="Disordered" evidence="2">
    <location>
        <begin position="1019"/>
        <end position="1063"/>
    </location>
</feature>
<feature type="region of interest" description="Disordered" evidence="2">
    <location>
        <begin position="113"/>
        <end position="320"/>
    </location>
</feature>
<feature type="region of interest" description="Disordered" evidence="2">
    <location>
        <begin position="34"/>
        <end position="95"/>
    </location>
</feature>
<feature type="compositionally biased region" description="Polar residues" evidence="2">
    <location>
        <begin position="1037"/>
        <end position="1063"/>
    </location>
</feature>
<evidence type="ECO:0000256" key="1">
    <source>
        <dbReference type="SAM" id="Coils"/>
    </source>
</evidence>
<feature type="compositionally biased region" description="Polar residues" evidence="2">
    <location>
        <begin position="56"/>
        <end position="68"/>
    </location>
</feature>
<feature type="region of interest" description="Disordered" evidence="2">
    <location>
        <begin position="431"/>
        <end position="481"/>
    </location>
</feature>
<feature type="compositionally biased region" description="Basic and acidic residues" evidence="2">
    <location>
        <begin position="177"/>
        <end position="188"/>
    </location>
</feature>
<feature type="compositionally biased region" description="Polar residues" evidence="2">
    <location>
        <begin position="255"/>
        <end position="282"/>
    </location>
</feature>
<proteinExistence type="predicted"/>
<organism evidence="3 4">
    <name type="scientific">Adineta ricciae</name>
    <name type="common">Rotifer</name>
    <dbReference type="NCBI Taxonomy" id="249248"/>
    <lineage>
        <taxon>Eukaryota</taxon>
        <taxon>Metazoa</taxon>
        <taxon>Spiralia</taxon>
        <taxon>Gnathifera</taxon>
        <taxon>Rotifera</taxon>
        <taxon>Eurotatoria</taxon>
        <taxon>Bdelloidea</taxon>
        <taxon>Adinetida</taxon>
        <taxon>Adinetidae</taxon>
        <taxon>Adineta</taxon>
    </lineage>
</organism>
<evidence type="ECO:0000313" key="3">
    <source>
        <dbReference type="EMBL" id="CAF1277757.1"/>
    </source>
</evidence>
<name>A0A815C1X8_ADIRI</name>
<comment type="caution">
    <text evidence="3">The sequence shown here is derived from an EMBL/GenBank/DDBJ whole genome shotgun (WGS) entry which is preliminary data.</text>
</comment>
<dbReference type="OrthoDB" id="10047272at2759"/>
<protein>
    <submittedName>
        <fullName evidence="3">Uncharacterized protein</fullName>
    </submittedName>
</protein>
<dbReference type="Proteomes" id="UP000663852">
    <property type="component" value="Unassembled WGS sequence"/>
</dbReference>
<feature type="compositionally biased region" description="Polar residues" evidence="2">
    <location>
        <begin position="699"/>
        <end position="747"/>
    </location>
</feature>
<dbReference type="AlphaFoldDB" id="A0A815C1X8"/>
<feature type="compositionally biased region" description="Polar residues" evidence="2">
    <location>
        <begin position="755"/>
        <end position="799"/>
    </location>
</feature>
<feature type="region of interest" description="Disordered" evidence="2">
    <location>
        <begin position="663"/>
        <end position="799"/>
    </location>
</feature>
<feature type="compositionally biased region" description="Polar residues" evidence="2">
    <location>
        <begin position="895"/>
        <end position="914"/>
    </location>
</feature>
<dbReference type="EMBL" id="CAJNOJ010000198">
    <property type="protein sequence ID" value="CAF1277757.1"/>
    <property type="molecule type" value="Genomic_DNA"/>
</dbReference>
<feature type="compositionally biased region" description="Polar residues" evidence="2">
    <location>
        <begin position="34"/>
        <end position="43"/>
    </location>
</feature>
<feature type="compositionally biased region" description="Polar residues" evidence="2">
    <location>
        <begin position="298"/>
        <end position="314"/>
    </location>
</feature>